<dbReference type="SMART" id="SM00267">
    <property type="entry name" value="GGDEF"/>
    <property type="match status" value="1"/>
</dbReference>
<dbReference type="NCBIfam" id="TIGR00254">
    <property type="entry name" value="GGDEF"/>
    <property type="match status" value="1"/>
</dbReference>
<organism evidence="4">
    <name type="scientific">Bosea sp. NBC_00436</name>
    <dbReference type="NCBI Taxonomy" id="2969620"/>
    <lineage>
        <taxon>Bacteria</taxon>
        <taxon>Pseudomonadati</taxon>
        <taxon>Pseudomonadota</taxon>
        <taxon>Alphaproteobacteria</taxon>
        <taxon>Hyphomicrobiales</taxon>
        <taxon>Boseaceae</taxon>
        <taxon>Bosea</taxon>
    </lineage>
</organism>
<protein>
    <submittedName>
        <fullName evidence="4">Bifunctional diguanylate cyclase/phosphodiesterase</fullName>
    </submittedName>
</protein>
<keyword evidence="1" id="KW-0812">Transmembrane</keyword>
<gene>
    <name evidence="4" type="ORF">NWE54_18075</name>
</gene>
<accession>A0A9E7ZIY0</accession>
<name>A0A9E7ZIY0_9HYPH</name>
<sequence>MDAALGFTYIVIVCLWLVVLLMIIGSYRRDMKLLGGIALFFAVIAIDAVRNIIENTYFLTYFLSKFGYIRENIFESLNHSYIIIIPKLINVAAASLVIFLLLRRWLPGAETERKRIDDRIRQTSDALAQASEVRRALVEEHNRLLNFDPITGLPNRNRLQQDLSDLQAKPHAPIPSAVLALVVFEIDGYTEISHTLGETTSEALIRDIADRVSAFMKGPERCYWLGDGEFALVLPATAPDEVSKTVRALQKRLGERFETDEYRLFMTTSAGVALDTPNEGEDLLSQANLALRDARVAGGGFFRVYTPSLRAEALARIELEAELRSAFQKGQFVLHFQPQIRLRDDAVVGAEALLRWHHPERGVLSPASFLAALTRSPLAEDVGRWVLQTACEAAASWRGCGFPNIRVGVNLFPIQFRNNTLPRDIVAALASSGLPAEALEIEVTENISLDHDEATGDVLNRLKATGVRLAVDDFGTGYASLSYLARFPLDRIKIDKSFVMGISDASSEDDTAMARSIITMAHNLKLDVIAEGVETASQAAFLCAQGCDEAQGYLYAPALDEEQFKKLLLQNASNLALGPTPRPYCRCGQGRH</sequence>
<dbReference type="CDD" id="cd01949">
    <property type="entry name" value="GGDEF"/>
    <property type="match status" value="1"/>
</dbReference>
<dbReference type="PROSITE" id="PS50887">
    <property type="entry name" value="GGDEF"/>
    <property type="match status" value="1"/>
</dbReference>
<feature type="domain" description="GGDEF" evidence="3">
    <location>
        <begin position="177"/>
        <end position="307"/>
    </location>
</feature>
<dbReference type="InterPro" id="IPR001633">
    <property type="entry name" value="EAL_dom"/>
</dbReference>
<proteinExistence type="predicted"/>
<feature type="transmembrane region" description="Helical" evidence="1">
    <location>
        <begin position="81"/>
        <end position="106"/>
    </location>
</feature>
<dbReference type="Pfam" id="PF00990">
    <property type="entry name" value="GGDEF"/>
    <property type="match status" value="1"/>
</dbReference>
<dbReference type="InterPro" id="IPR043128">
    <property type="entry name" value="Rev_trsase/Diguanyl_cyclase"/>
</dbReference>
<evidence type="ECO:0000313" key="4">
    <source>
        <dbReference type="EMBL" id="UZF85718.1"/>
    </source>
</evidence>
<keyword evidence="1" id="KW-1133">Transmembrane helix</keyword>
<feature type="transmembrane region" description="Helical" evidence="1">
    <location>
        <begin position="6"/>
        <end position="26"/>
    </location>
</feature>
<dbReference type="SUPFAM" id="SSF141868">
    <property type="entry name" value="EAL domain-like"/>
    <property type="match status" value="1"/>
</dbReference>
<dbReference type="SUPFAM" id="SSF55073">
    <property type="entry name" value="Nucleotide cyclase"/>
    <property type="match status" value="1"/>
</dbReference>
<feature type="transmembrane region" description="Helical" evidence="1">
    <location>
        <begin position="33"/>
        <end position="53"/>
    </location>
</feature>
<dbReference type="PANTHER" id="PTHR33121:SF71">
    <property type="entry name" value="OXYGEN SENSOR PROTEIN DOSP"/>
    <property type="match status" value="1"/>
</dbReference>
<dbReference type="PANTHER" id="PTHR33121">
    <property type="entry name" value="CYCLIC DI-GMP PHOSPHODIESTERASE PDEF"/>
    <property type="match status" value="1"/>
</dbReference>
<dbReference type="Pfam" id="PF00563">
    <property type="entry name" value="EAL"/>
    <property type="match status" value="1"/>
</dbReference>
<dbReference type="Gene3D" id="3.20.20.450">
    <property type="entry name" value="EAL domain"/>
    <property type="match status" value="1"/>
</dbReference>
<dbReference type="InterPro" id="IPR035919">
    <property type="entry name" value="EAL_sf"/>
</dbReference>
<evidence type="ECO:0000259" key="2">
    <source>
        <dbReference type="PROSITE" id="PS50883"/>
    </source>
</evidence>
<dbReference type="AlphaFoldDB" id="A0A9E7ZIY0"/>
<dbReference type="PROSITE" id="PS50883">
    <property type="entry name" value="EAL"/>
    <property type="match status" value="1"/>
</dbReference>
<dbReference type="CDD" id="cd01948">
    <property type="entry name" value="EAL"/>
    <property type="match status" value="1"/>
</dbReference>
<dbReference type="InterPro" id="IPR000160">
    <property type="entry name" value="GGDEF_dom"/>
</dbReference>
<evidence type="ECO:0000256" key="1">
    <source>
        <dbReference type="SAM" id="Phobius"/>
    </source>
</evidence>
<keyword evidence="1" id="KW-0472">Membrane</keyword>
<dbReference type="Gene3D" id="3.30.70.270">
    <property type="match status" value="1"/>
</dbReference>
<reference evidence="4" key="1">
    <citation type="submission" date="2022-08" db="EMBL/GenBank/DDBJ databases">
        <title>Complete Genome Sequences of 2 Bosea sp. soil isolates.</title>
        <authorList>
            <person name="Alvarez Arevalo M."/>
            <person name="Sterndorff E.B."/>
            <person name="Faurdal D."/>
            <person name="Joergensen T.S."/>
            <person name="Weber T."/>
        </authorList>
    </citation>
    <scope>NUCLEOTIDE SEQUENCE</scope>
    <source>
        <strain evidence="4">NBC_00436</strain>
    </source>
</reference>
<dbReference type="InterPro" id="IPR050706">
    <property type="entry name" value="Cyclic-di-GMP_PDE-like"/>
</dbReference>
<evidence type="ECO:0000259" key="3">
    <source>
        <dbReference type="PROSITE" id="PS50887"/>
    </source>
</evidence>
<feature type="domain" description="EAL" evidence="2">
    <location>
        <begin position="316"/>
        <end position="572"/>
    </location>
</feature>
<dbReference type="SMART" id="SM00052">
    <property type="entry name" value="EAL"/>
    <property type="match status" value="1"/>
</dbReference>
<dbReference type="GO" id="GO:0071111">
    <property type="term" value="F:cyclic-guanylate-specific phosphodiesterase activity"/>
    <property type="evidence" value="ECO:0007669"/>
    <property type="project" value="InterPro"/>
</dbReference>
<dbReference type="InterPro" id="IPR029787">
    <property type="entry name" value="Nucleotide_cyclase"/>
</dbReference>
<dbReference type="EMBL" id="CP102774">
    <property type="protein sequence ID" value="UZF85718.1"/>
    <property type="molecule type" value="Genomic_DNA"/>
</dbReference>